<evidence type="ECO:0000313" key="2">
    <source>
        <dbReference type="EMBL" id="BDZ57769.1"/>
    </source>
</evidence>
<name>A0ABN6YJU0_9MICO</name>
<dbReference type="EMBL" id="AP027735">
    <property type="protein sequence ID" value="BDZ57769.1"/>
    <property type="molecule type" value="Genomic_DNA"/>
</dbReference>
<dbReference type="CDD" id="cd06577">
    <property type="entry name" value="PASTA_pknB"/>
    <property type="match status" value="2"/>
</dbReference>
<keyword evidence="3" id="KW-1185">Reference proteome</keyword>
<dbReference type="RefSeq" id="WP_289232689.1">
    <property type="nucleotide sequence ID" value="NZ_AP027735.1"/>
</dbReference>
<gene>
    <name evidence="2" type="ORF">GCM10025872_14260</name>
</gene>
<dbReference type="Proteomes" id="UP001321421">
    <property type="component" value="Chromosome"/>
</dbReference>
<organism evidence="2 3">
    <name type="scientific">Barrientosiimonas endolithica</name>
    <dbReference type="NCBI Taxonomy" id="1535208"/>
    <lineage>
        <taxon>Bacteria</taxon>
        <taxon>Bacillati</taxon>
        <taxon>Actinomycetota</taxon>
        <taxon>Actinomycetes</taxon>
        <taxon>Micrococcales</taxon>
        <taxon>Dermacoccaceae</taxon>
        <taxon>Barrientosiimonas</taxon>
    </lineage>
</organism>
<evidence type="ECO:0000259" key="1">
    <source>
        <dbReference type="PROSITE" id="PS51178"/>
    </source>
</evidence>
<dbReference type="Pfam" id="PF03793">
    <property type="entry name" value="PASTA"/>
    <property type="match status" value="3"/>
</dbReference>
<dbReference type="SMART" id="SM00740">
    <property type="entry name" value="PASTA"/>
    <property type="match status" value="3"/>
</dbReference>
<feature type="domain" description="PASTA" evidence="1">
    <location>
        <begin position="130"/>
        <end position="193"/>
    </location>
</feature>
<dbReference type="InterPro" id="IPR005543">
    <property type="entry name" value="PASTA_dom"/>
</dbReference>
<reference evidence="3" key="1">
    <citation type="journal article" date="2019" name="Int. J. Syst. Evol. Microbiol.">
        <title>The Global Catalogue of Microorganisms (GCM) 10K type strain sequencing project: providing services to taxonomists for standard genome sequencing and annotation.</title>
        <authorList>
            <consortium name="The Broad Institute Genomics Platform"/>
            <consortium name="The Broad Institute Genome Sequencing Center for Infectious Disease"/>
            <person name="Wu L."/>
            <person name="Ma J."/>
        </authorList>
    </citation>
    <scope>NUCLEOTIDE SEQUENCE [LARGE SCALE GENOMIC DNA]</scope>
    <source>
        <strain evidence="3">NBRC 110608</strain>
    </source>
</reference>
<sequence>MPEVVGATQQVATTRLREARLAVPTPTQEFSETVPAGTVIRSSPARGAQLKAGSPVQLVVSKGRQPIAVPDVRGQTEDAARSVLTGSGLTVTTGPLEFSDTVPQGSVISQTPASGNLFRGQQVTLVISKGPEMVSVPSVLDMSTTQARQTLEGAGLKVKVNRIFGGLLDTVRNQDPTSGTSVRKGTEVTISVV</sequence>
<protein>
    <recommendedName>
        <fullName evidence="1">PASTA domain-containing protein</fullName>
    </recommendedName>
</protein>
<feature type="domain" description="PASTA" evidence="1">
    <location>
        <begin position="63"/>
        <end position="129"/>
    </location>
</feature>
<evidence type="ECO:0000313" key="3">
    <source>
        <dbReference type="Proteomes" id="UP001321421"/>
    </source>
</evidence>
<feature type="domain" description="PASTA" evidence="1">
    <location>
        <begin position="1"/>
        <end position="62"/>
    </location>
</feature>
<proteinExistence type="predicted"/>
<dbReference type="PROSITE" id="PS51178">
    <property type="entry name" value="PASTA"/>
    <property type="match status" value="3"/>
</dbReference>
<accession>A0ABN6YJU0</accession>
<dbReference type="Gene3D" id="3.30.10.20">
    <property type="match status" value="3"/>
</dbReference>